<dbReference type="InterPro" id="IPR036249">
    <property type="entry name" value="Thioredoxin-like_sf"/>
</dbReference>
<evidence type="ECO:0000256" key="2">
    <source>
        <dbReference type="ARBA" id="ARBA00022729"/>
    </source>
</evidence>
<dbReference type="PROSITE" id="PS51352">
    <property type="entry name" value="THIOREDOXIN_2"/>
    <property type="match status" value="1"/>
</dbReference>
<dbReference type="Proteomes" id="UP000295636">
    <property type="component" value="Unassembled WGS sequence"/>
</dbReference>
<dbReference type="AlphaFoldDB" id="A0A4R5KLD1"/>
<name>A0A4R5KLD1_9BACL</name>
<reference evidence="7 8" key="1">
    <citation type="submission" date="2019-03" db="EMBL/GenBank/DDBJ databases">
        <title>This is whole genome sequence of Paenibacillus sp MS74 strain.</title>
        <authorList>
            <person name="Trinh H.N."/>
        </authorList>
    </citation>
    <scope>NUCLEOTIDE SEQUENCE [LARGE SCALE GENOMIC DNA]</scope>
    <source>
        <strain evidence="7 8">MS74</strain>
    </source>
</reference>
<evidence type="ECO:0000256" key="5">
    <source>
        <dbReference type="ARBA" id="ARBA00023284"/>
    </source>
</evidence>
<evidence type="ECO:0000259" key="6">
    <source>
        <dbReference type="PROSITE" id="PS51352"/>
    </source>
</evidence>
<dbReference type="Pfam" id="PF13462">
    <property type="entry name" value="Thioredoxin_4"/>
    <property type="match status" value="1"/>
</dbReference>
<comment type="similarity">
    <text evidence="1">Belongs to the thioredoxin family. DsbA subfamily.</text>
</comment>
<evidence type="ECO:0000256" key="1">
    <source>
        <dbReference type="ARBA" id="ARBA00005791"/>
    </source>
</evidence>
<evidence type="ECO:0000313" key="8">
    <source>
        <dbReference type="Proteomes" id="UP000295636"/>
    </source>
</evidence>
<accession>A0A4R5KLD1</accession>
<dbReference type="InterPro" id="IPR012336">
    <property type="entry name" value="Thioredoxin-like_fold"/>
</dbReference>
<keyword evidence="5" id="KW-0676">Redox-active center</keyword>
<keyword evidence="4" id="KW-1015">Disulfide bond</keyword>
<sequence>MIWITAVCIVAIIAAVIVFRPKEAPAQIAYDKLPRLGDANAPVKVVELGDYKCPSCKYFSQTIEPQLKKDYIDKGQVALYFSNFVFIGPDSNTAALAAQSIYHQNNDAFWKFYDVVYKNQGDEKVQWATPQFLVDLAKKEKLPVDYDLLLKDITTKKYQNEIDEHNEFARKNQVNSTPTLFINGKKLDNSMDYNAIKAAIDKAGKGE</sequence>
<dbReference type="SUPFAM" id="SSF52833">
    <property type="entry name" value="Thioredoxin-like"/>
    <property type="match status" value="1"/>
</dbReference>
<feature type="domain" description="Thioredoxin" evidence="6">
    <location>
        <begin position="18"/>
        <end position="205"/>
    </location>
</feature>
<dbReference type="GO" id="GO:0016491">
    <property type="term" value="F:oxidoreductase activity"/>
    <property type="evidence" value="ECO:0007669"/>
    <property type="project" value="UniProtKB-KW"/>
</dbReference>
<dbReference type="OrthoDB" id="117402at2"/>
<keyword evidence="2" id="KW-0732">Signal</keyword>
<evidence type="ECO:0000313" key="7">
    <source>
        <dbReference type="EMBL" id="TDF96391.1"/>
    </source>
</evidence>
<organism evidence="7 8">
    <name type="scientific">Paenibacillus piri</name>
    <dbReference type="NCBI Taxonomy" id="2547395"/>
    <lineage>
        <taxon>Bacteria</taxon>
        <taxon>Bacillati</taxon>
        <taxon>Bacillota</taxon>
        <taxon>Bacilli</taxon>
        <taxon>Bacillales</taxon>
        <taxon>Paenibacillaceae</taxon>
        <taxon>Paenibacillus</taxon>
    </lineage>
</organism>
<dbReference type="PANTHER" id="PTHR13887:SF14">
    <property type="entry name" value="DISULFIDE BOND FORMATION PROTEIN D"/>
    <property type="match status" value="1"/>
</dbReference>
<evidence type="ECO:0000256" key="4">
    <source>
        <dbReference type="ARBA" id="ARBA00023157"/>
    </source>
</evidence>
<dbReference type="InterPro" id="IPR013766">
    <property type="entry name" value="Thioredoxin_domain"/>
</dbReference>
<keyword evidence="8" id="KW-1185">Reference proteome</keyword>
<evidence type="ECO:0000256" key="3">
    <source>
        <dbReference type="ARBA" id="ARBA00023002"/>
    </source>
</evidence>
<dbReference type="Gene3D" id="3.40.30.10">
    <property type="entry name" value="Glutaredoxin"/>
    <property type="match status" value="1"/>
</dbReference>
<dbReference type="PANTHER" id="PTHR13887">
    <property type="entry name" value="GLUTATHIONE S-TRANSFERASE KAPPA"/>
    <property type="match status" value="1"/>
</dbReference>
<gene>
    <name evidence="7" type="ORF">E1757_18505</name>
</gene>
<protein>
    <submittedName>
        <fullName evidence="7">DsbA family protein</fullName>
    </submittedName>
</protein>
<keyword evidence="3" id="KW-0560">Oxidoreductase</keyword>
<proteinExistence type="inferred from homology"/>
<dbReference type="EMBL" id="SMRT01000008">
    <property type="protein sequence ID" value="TDF96391.1"/>
    <property type="molecule type" value="Genomic_DNA"/>
</dbReference>
<comment type="caution">
    <text evidence="7">The sequence shown here is derived from an EMBL/GenBank/DDBJ whole genome shotgun (WGS) entry which is preliminary data.</text>
</comment>